<evidence type="ECO:0000256" key="2">
    <source>
        <dbReference type="ARBA" id="ARBA00022723"/>
    </source>
</evidence>
<dbReference type="AlphaFoldDB" id="A0A3M6X5W4"/>
<evidence type="ECO:0000313" key="8">
    <source>
        <dbReference type="EMBL" id="RMX99704.1"/>
    </source>
</evidence>
<gene>
    <name evidence="8" type="ORF">D0868_09407</name>
    <name evidence="7" type="ORF">D0869_03391</name>
</gene>
<dbReference type="VEuPathDB" id="FungiDB:BTJ68_00891"/>
<keyword evidence="5" id="KW-0349">Heme</keyword>
<sequence>MAFLTITIITAIIATVSIVRYLENAAKNRLPKGVKPLPGPKGLPLIGSVHELPEKNSWLKFHEWAEQYGPIYQVNLAGVNHVWIARDHVAKDLLTKKGAIYSDRPHIPALERDNRDSGQYLPLMSRNALWTRQRRFAKQIMDTSEKASFYGYPELESVRLLGELMTNPSQYNVAMESFISRVTSRLAWGTSASSDELKQRARELLIGVSPTGALGNKLPFIMSLPEKLISARAWESRRSRTERKFFEQMQQQVRLEMDDSTQSKPSWMRSFLENKLKWGFASDLEGAFAVGMHGIAGALTIAAPMQSFCLAMCHYPQYQSILYEEIDRVLGDRMPTYGDLQDMPILRAFIRETLRWRPPVPTGIPHESTQDDTYEGFHIPAGSVMHPLEWSISRDSEVFPEPDEWNPLRWLDADFPTYQEPLTRFPTITEYSQFGYGRRTCQGMGVTEADLFVGIGSVAWLFSMQASEDAVTPEKSTISEAEADAESWLQEETRLADERVGFKKLSEAELEAESWLQEQTKIAEDVDQPEPTIQELMPRRPPPTPPIILPQDSQVAGDAALQNNIQSEQEAERAFFERNAKRIKRQSWDNRRSSSQNVGDLQNAIAAKLAEDEKPAPRSIEERRRSKQNRNTLSDYDRVEQAVTRVPLPWLHANDSGICLPPDDDEIPNETTVEATPSQSPKFTMKLPPLPQSCTTTSDEPTVVPAPAPAPTPAPTPAPAPAPAHPTETTYRVPTPVKLPRPDTAPIHGKVAVENDPTMDFSTLLIAKPLPFKFDLRIRNQGRAEHVQKKWLSLKMQGKFEEAKCYWGKTHAGNAEYGWGETFS</sequence>
<feature type="region of interest" description="Disordered" evidence="6">
    <location>
        <begin position="661"/>
        <end position="749"/>
    </location>
</feature>
<feature type="compositionally biased region" description="Pro residues" evidence="6">
    <location>
        <begin position="704"/>
        <end position="724"/>
    </location>
</feature>
<dbReference type="PRINTS" id="PR00463">
    <property type="entry name" value="EP450I"/>
</dbReference>
<evidence type="ECO:0000256" key="1">
    <source>
        <dbReference type="ARBA" id="ARBA00010617"/>
    </source>
</evidence>
<evidence type="ECO:0000256" key="3">
    <source>
        <dbReference type="ARBA" id="ARBA00023002"/>
    </source>
</evidence>
<dbReference type="GO" id="GO:0020037">
    <property type="term" value="F:heme binding"/>
    <property type="evidence" value="ECO:0007669"/>
    <property type="project" value="InterPro"/>
</dbReference>
<dbReference type="GO" id="GO:0016705">
    <property type="term" value="F:oxidoreductase activity, acting on paired donors, with incorporation or reduction of molecular oxygen"/>
    <property type="evidence" value="ECO:0007669"/>
    <property type="project" value="InterPro"/>
</dbReference>
<dbReference type="GO" id="GO:0004497">
    <property type="term" value="F:monooxygenase activity"/>
    <property type="evidence" value="ECO:0007669"/>
    <property type="project" value="InterPro"/>
</dbReference>
<evidence type="ECO:0000256" key="5">
    <source>
        <dbReference type="PIRSR" id="PIRSR602401-1"/>
    </source>
</evidence>
<dbReference type="Pfam" id="PF00067">
    <property type="entry name" value="p450"/>
    <property type="match status" value="1"/>
</dbReference>
<evidence type="ECO:0000313" key="10">
    <source>
        <dbReference type="Proteomes" id="UP000282582"/>
    </source>
</evidence>
<dbReference type="InterPro" id="IPR036396">
    <property type="entry name" value="Cyt_P450_sf"/>
</dbReference>
<dbReference type="InterPro" id="IPR002401">
    <property type="entry name" value="Cyt_P450_E_grp-I"/>
</dbReference>
<dbReference type="Gene3D" id="1.10.630.10">
    <property type="entry name" value="Cytochrome P450"/>
    <property type="match status" value="1"/>
</dbReference>
<evidence type="ECO:0000313" key="7">
    <source>
        <dbReference type="EMBL" id="RMX86010.1"/>
    </source>
</evidence>
<evidence type="ECO:0008006" key="11">
    <source>
        <dbReference type="Google" id="ProtNLM"/>
    </source>
</evidence>
<comment type="caution">
    <text evidence="7">The sequence shown here is derived from an EMBL/GenBank/DDBJ whole genome shotgun (WGS) entry which is preliminary data.</text>
</comment>
<dbReference type="EMBL" id="QWIK01000895">
    <property type="protein sequence ID" value="RMX99704.1"/>
    <property type="molecule type" value="Genomic_DNA"/>
</dbReference>
<feature type="compositionally biased region" description="Basic and acidic residues" evidence="6">
    <location>
        <begin position="609"/>
        <end position="624"/>
    </location>
</feature>
<name>A0A3M6X5W4_HORWE</name>
<dbReference type="Proteomes" id="UP000282582">
    <property type="component" value="Unassembled WGS sequence"/>
</dbReference>
<proteinExistence type="inferred from homology"/>
<keyword evidence="2 5" id="KW-0479">Metal-binding</keyword>
<dbReference type="PANTHER" id="PTHR46300">
    <property type="entry name" value="P450, PUTATIVE (EUROFUNG)-RELATED-RELATED"/>
    <property type="match status" value="1"/>
</dbReference>
<evidence type="ECO:0000256" key="4">
    <source>
        <dbReference type="ARBA" id="ARBA00023004"/>
    </source>
</evidence>
<keyword evidence="3" id="KW-0560">Oxidoreductase</keyword>
<feature type="region of interest" description="Disordered" evidence="6">
    <location>
        <begin position="608"/>
        <end position="636"/>
    </location>
</feature>
<evidence type="ECO:0000256" key="6">
    <source>
        <dbReference type="SAM" id="MobiDB-lite"/>
    </source>
</evidence>
<comment type="cofactor">
    <cofactor evidence="5">
        <name>heme</name>
        <dbReference type="ChEBI" id="CHEBI:30413"/>
    </cofactor>
</comment>
<reference evidence="9 10" key="1">
    <citation type="journal article" date="2018" name="BMC Genomics">
        <title>Genomic evidence for intraspecific hybridization in a clonal and extremely halotolerant yeast.</title>
        <authorList>
            <person name="Gostincar C."/>
            <person name="Stajich J.E."/>
            <person name="Zupancic J."/>
            <person name="Zalar P."/>
            <person name="Gunde-Cimerman N."/>
        </authorList>
    </citation>
    <scope>NUCLEOTIDE SEQUENCE [LARGE SCALE GENOMIC DNA]</scope>
    <source>
        <strain evidence="8 10">EXF-6654</strain>
        <strain evidence="7 9">EXF-6656</strain>
    </source>
</reference>
<dbReference type="GO" id="GO:0005506">
    <property type="term" value="F:iron ion binding"/>
    <property type="evidence" value="ECO:0007669"/>
    <property type="project" value="InterPro"/>
</dbReference>
<comment type="similarity">
    <text evidence="1">Belongs to the cytochrome P450 family.</text>
</comment>
<keyword evidence="4 5" id="KW-0408">Iron</keyword>
<feature type="binding site" description="axial binding residue" evidence="5">
    <location>
        <position position="441"/>
    </location>
    <ligand>
        <name>heme</name>
        <dbReference type="ChEBI" id="CHEBI:30413"/>
    </ligand>
    <ligandPart>
        <name>Fe</name>
        <dbReference type="ChEBI" id="CHEBI:18248"/>
    </ligandPart>
</feature>
<accession>A0A3M6X5W4</accession>
<dbReference type="SUPFAM" id="SSF48264">
    <property type="entry name" value="Cytochrome P450"/>
    <property type="match status" value="1"/>
</dbReference>
<dbReference type="InterPro" id="IPR050364">
    <property type="entry name" value="Cytochrome_P450_fung"/>
</dbReference>
<dbReference type="InterPro" id="IPR001128">
    <property type="entry name" value="Cyt_P450"/>
</dbReference>
<dbReference type="PANTHER" id="PTHR46300:SF8">
    <property type="entry name" value="CYTOCHROME P450 2E1"/>
    <property type="match status" value="1"/>
</dbReference>
<organism evidence="7 9">
    <name type="scientific">Hortaea werneckii</name>
    <name type="common">Black yeast</name>
    <name type="synonym">Cladosporium werneckii</name>
    <dbReference type="NCBI Taxonomy" id="91943"/>
    <lineage>
        <taxon>Eukaryota</taxon>
        <taxon>Fungi</taxon>
        <taxon>Dikarya</taxon>
        <taxon>Ascomycota</taxon>
        <taxon>Pezizomycotina</taxon>
        <taxon>Dothideomycetes</taxon>
        <taxon>Dothideomycetidae</taxon>
        <taxon>Mycosphaerellales</taxon>
        <taxon>Teratosphaeriaceae</taxon>
        <taxon>Hortaea</taxon>
    </lineage>
</organism>
<feature type="compositionally biased region" description="Polar residues" evidence="6">
    <location>
        <begin position="669"/>
        <end position="682"/>
    </location>
</feature>
<dbReference type="EMBL" id="QWIJ01000188">
    <property type="protein sequence ID" value="RMX86010.1"/>
    <property type="molecule type" value="Genomic_DNA"/>
</dbReference>
<protein>
    <recommendedName>
        <fullName evidence="11">Cytochrome P450</fullName>
    </recommendedName>
</protein>
<evidence type="ECO:0000313" key="9">
    <source>
        <dbReference type="Proteomes" id="UP000281245"/>
    </source>
</evidence>
<dbReference type="Proteomes" id="UP000281245">
    <property type="component" value="Unassembled WGS sequence"/>
</dbReference>
<dbReference type="OrthoDB" id="1103324at2759"/>